<dbReference type="EMBL" id="LKAJ01000001">
    <property type="protein sequence ID" value="KRG22841.1"/>
    <property type="molecule type" value="Genomic_DNA"/>
</dbReference>
<gene>
    <name evidence="1" type="ORF">HT99x_00382</name>
    <name evidence="2" type="ORF">HT99x_010185</name>
</gene>
<dbReference type="AlphaFoldDB" id="A0A0Q9YSI2"/>
<evidence type="ECO:0000313" key="2">
    <source>
        <dbReference type="EMBL" id="MCS5711799.1"/>
    </source>
</evidence>
<accession>A0A0Q9YSI2</accession>
<comment type="caution">
    <text evidence="1">The sequence shown here is derived from an EMBL/GenBank/DDBJ whole genome shotgun (WGS) entry which is preliminary data.</text>
</comment>
<keyword evidence="3" id="KW-1185">Reference proteome</keyword>
<evidence type="ECO:0000313" key="1">
    <source>
        <dbReference type="EMBL" id="KRG22841.1"/>
    </source>
</evidence>
<sequence length="85" mass="10032">MSQQNGYICVEHDAQQDSNDCINIIVVFQNETTLQDWAAHPEHDDLVNALDPYRSRHYWEVAIVDYEKFVPTTPIWERIEAITHF</sequence>
<name>A0A0Q9YSI2_9GAMM</name>
<dbReference type="InterPro" id="IPR011008">
    <property type="entry name" value="Dimeric_a/b-barrel"/>
</dbReference>
<dbReference type="RefSeq" id="WP_259566308.1">
    <property type="nucleotide sequence ID" value="NZ_LKAJ02000001.1"/>
</dbReference>
<reference evidence="2" key="3">
    <citation type="submission" date="2021-06" db="EMBL/GenBank/DDBJ databases">
        <title>Genomic Description and Analysis of Intracellular Bacteria, Candidatus Berkiella cookevillensis and Candidatus Berkiella aquae.</title>
        <authorList>
            <person name="Kidane D.T."/>
            <person name="Mehari Y.T."/>
            <person name="Rice F.C."/>
            <person name="Arivett B.A."/>
            <person name="Farone A.L."/>
            <person name="Berk S.G."/>
            <person name="Farone M.B."/>
        </authorList>
    </citation>
    <scope>NUCLEOTIDE SEQUENCE</scope>
    <source>
        <strain evidence="2">HT99</strain>
    </source>
</reference>
<dbReference type="SUPFAM" id="SSF54909">
    <property type="entry name" value="Dimeric alpha+beta barrel"/>
    <property type="match status" value="1"/>
</dbReference>
<dbReference type="Proteomes" id="UP000051497">
    <property type="component" value="Unassembled WGS sequence"/>
</dbReference>
<evidence type="ECO:0000313" key="3">
    <source>
        <dbReference type="Proteomes" id="UP000051497"/>
    </source>
</evidence>
<dbReference type="EMBL" id="LKAJ02000001">
    <property type="protein sequence ID" value="MCS5711799.1"/>
    <property type="molecule type" value="Genomic_DNA"/>
</dbReference>
<organism evidence="1">
    <name type="scientific">Candidatus Berkiella aquae</name>
    <dbReference type="NCBI Taxonomy" id="295108"/>
    <lineage>
        <taxon>Bacteria</taxon>
        <taxon>Pseudomonadati</taxon>
        <taxon>Pseudomonadota</taxon>
        <taxon>Gammaproteobacteria</taxon>
        <taxon>Candidatus Berkiellales</taxon>
        <taxon>Candidatus Berkiellaceae</taxon>
        <taxon>Candidatus Berkiella</taxon>
    </lineage>
</organism>
<reference evidence="2" key="2">
    <citation type="journal article" date="2016" name="Genome Announc.">
        <title>Draft Genome Sequences of Two Novel Amoeba-Resistant Intranuclear Bacteria, 'Candidatus Berkiella cookevillensis' and 'Candidatus Berkiella aquae'.</title>
        <authorList>
            <person name="Mehari Y.T."/>
            <person name="Arivett B.A."/>
            <person name="Farone A.L."/>
            <person name="Gunderson J.H."/>
            <person name="Farone M.B."/>
        </authorList>
    </citation>
    <scope>NUCLEOTIDE SEQUENCE</scope>
    <source>
        <strain evidence="2">HT99</strain>
    </source>
</reference>
<reference evidence="1" key="1">
    <citation type="submission" date="2015-09" db="EMBL/GenBank/DDBJ databases">
        <title>Draft Genome Sequences of Two Novel Amoeba-resistant Intranuclear Bacteria, Candidatus Berkiella cookevillensis and Candidatus Berkiella aquae.</title>
        <authorList>
            <person name="Mehari Y.T."/>
            <person name="Arivett B.A."/>
            <person name="Farone A.L."/>
            <person name="Gunderson J.H."/>
            <person name="Farone M.B."/>
        </authorList>
    </citation>
    <scope>NUCLEOTIDE SEQUENCE [LARGE SCALE GENOMIC DNA]</scope>
    <source>
        <strain evidence="1">HT99</strain>
    </source>
</reference>
<protein>
    <submittedName>
        <fullName evidence="1">Uncharacterized protein</fullName>
    </submittedName>
</protein>
<proteinExistence type="predicted"/>